<accession>A0A1I0FJV5</accession>
<dbReference type="RefSeq" id="WP_092363041.1">
    <property type="nucleotide sequence ID" value="NZ_FOIM01000009.1"/>
</dbReference>
<evidence type="ECO:0000256" key="1">
    <source>
        <dbReference type="ARBA" id="ARBA00006068"/>
    </source>
</evidence>
<dbReference type="Gene3D" id="3.40.630.190">
    <property type="entry name" value="LCP protein"/>
    <property type="match status" value="1"/>
</dbReference>
<reference evidence="4" key="1">
    <citation type="submission" date="2016-10" db="EMBL/GenBank/DDBJ databases">
        <authorList>
            <person name="Varghese N."/>
            <person name="Submissions S."/>
        </authorList>
    </citation>
    <scope>NUCLEOTIDE SEQUENCE [LARGE SCALE GENOMIC DNA]</scope>
    <source>
        <strain evidence="4">NLAE-zl-G277</strain>
    </source>
</reference>
<dbReference type="EMBL" id="FOIM01000009">
    <property type="protein sequence ID" value="SET58575.1"/>
    <property type="molecule type" value="Genomic_DNA"/>
</dbReference>
<dbReference type="InterPro" id="IPR050922">
    <property type="entry name" value="LytR/CpsA/Psr_CW_biosynth"/>
</dbReference>
<dbReference type="InterPro" id="IPR004474">
    <property type="entry name" value="LytR_CpsA_psr"/>
</dbReference>
<dbReference type="Pfam" id="PF03816">
    <property type="entry name" value="LytR_cpsA_psr"/>
    <property type="match status" value="1"/>
</dbReference>
<feature type="domain" description="Cell envelope-related transcriptional attenuator" evidence="2">
    <location>
        <begin position="101"/>
        <end position="258"/>
    </location>
</feature>
<evidence type="ECO:0000259" key="2">
    <source>
        <dbReference type="Pfam" id="PF03816"/>
    </source>
</evidence>
<organism evidence="3 4">
    <name type="scientific">Enterocloster lavalensis</name>
    <dbReference type="NCBI Taxonomy" id="460384"/>
    <lineage>
        <taxon>Bacteria</taxon>
        <taxon>Bacillati</taxon>
        <taxon>Bacillota</taxon>
        <taxon>Clostridia</taxon>
        <taxon>Lachnospirales</taxon>
        <taxon>Lachnospiraceae</taxon>
        <taxon>Enterocloster</taxon>
    </lineage>
</organism>
<dbReference type="NCBIfam" id="TIGR00350">
    <property type="entry name" value="lytR_cpsA_psr"/>
    <property type="match status" value="1"/>
</dbReference>
<dbReference type="PANTHER" id="PTHR33392">
    <property type="entry name" value="POLYISOPRENYL-TEICHOIC ACID--PEPTIDOGLYCAN TEICHOIC ACID TRANSFERASE TAGU"/>
    <property type="match status" value="1"/>
</dbReference>
<dbReference type="Proteomes" id="UP000198508">
    <property type="component" value="Unassembled WGS sequence"/>
</dbReference>
<evidence type="ECO:0000313" key="4">
    <source>
        <dbReference type="Proteomes" id="UP000198508"/>
    </source>
</evidence>
<gene>
    <name evidence="3" type="ORF">SAMN05216313_10917</name>
</gene>
<proteinExistence type="inferred from homology"/>
<sequence>MNDRGRKWKRFKAAAAVLGVVLLAGAAGVTVHLYRQRKAQEAEIAARQHSLEEPEQFLAENVIEYGGKKYRRNSYVKAILCIGVDRSGLGEKTTTGFGGQSDGLFLLAQDTARNTVKILMIPRDTMTRITLTDLSGNVLGKDVQHLTLAYAYGDGRELSCEYTEEAVSELLGGLTIDHYMAVDTDSISVLNDGVGGVTVTIEEPGLATRDPELKLGETVTLKGKQAETFVRYRDIHQDNTALFRMDRHQQYMEGFFAALKTKAAEDDSILIRLLDSIQDHMVTDMQKDQYLKAALDVLNTQQLGSGDFYTLPGSGVTTARYDEFYVDQEAMIPVILDLFYREIE</sequence>
<comment type="similarity">
    <text evidence="1">Belongs to the LytR/CpsA/Psr (LCP) family.</text>
</comment>
<name>A0A1I0FJV5_9FIRM</name>
<keyword evidence="4" id="KW-1185">Reference proteome</keyword>
<protein>
    <submittedName>
        <fullName evidence="3">Transcriptional attenuator, LytR family</fullName>
    </submittedName>
</protein>
<dbReference type="STRING" id="460384.SAMN05216313_10917"/>
<dbReference type="AlphaFoldDB" id="A0A1I0FJV5"/>
<evidence type="ECO:0000313" key="3">
    <source>
        <dbReference type="EMBL" id="SET58575.1"/>
    </source>
</evidence>
<dbReference type="PANTHER" id="PTHR33392:SF6">
    <property type="entry name" value="POLYISOPRENYL-TEICHOIC ACID--PEPTIDOGLYCAN TEICHOIC ACID TRANSFERASE TAGU"/>
    <property type="match status" value="1"/>
</dbReference>